<evidence type="ECO:0000256" key="1">
    <source>
        <dbReference type="ARBA" id="ARBA00009477"/>
    </source>
</evidence>
<keyword evidence="2" id="KW-0175">Coiled coil</keyword>
<dbReference type="PANTHER" id="PTHR30469:SF38">
    <property type="entry name" value="HLYD FAMILY SECRETION PROTEIN"/>
    <property type="match status" value="1"/>
</dbReference>
<evidence type="ECO:0000259" key="4">
    <source>
        <dbReference type="Pfam" id="PF25967"/>
    </source>
</evidence>
<sequence length="359" mass="37581">MIKRFLSAPILAMTLLAAGCGEQAPPAARAPVRVNYETVSLTEHIHKAALTGVIAARSASNLSFRIGGRVTERLIDVGQHVKTGDVLAKIDSKTLESDVVAARANVSAAEAQLTEATATLERQKALLDKGFTTRRQYDQAEQGFSVAKSNVDATRSMLANAEQNLSFSTLRATSSGIVTAVQAEVGQVVQAAQTIVTVADDGDRDAIFNVQEAVMAEKTVSPDIAIALLSDPSVSAQGHIREISPVVEQQTGSIRVKVEVKNTPAAMPLGSTVIGTVSGHAEKAVVLPWSALTAKGDKPAVWVIDPHSKTVSLREVRISAYETDTIVVSSGLVPGDLVVTSGVQMLGNGTAVELAEEGA</sequence>
<dbReference type="InterPro" id="IPR058647">
    <property type="entry name" value="BSH_CzcB-like"/>
</dbReference>
<gene>
    <name evidence="6" type="ORF">Q4481_20755</name>
</gene>
<feature type="domain" description="CzcB-like barrel-sandwich hybrid" evidence="5">
    <location>
        <begin position="63"/>
        <end position="200"/>
    </location>
</feature>
<proteinExistence type="inferred from homology"/>
<evidence type="ECO:0000259" key="5">
    <source>
        <dbReference type="Pfam" id="PF25973"/>
    </source>
</evidence>
<evidence type="ECO:0000313" key="6">
    <source>
        <dbReference type="EMBL" id="MDO6966390.1"/>
    </source>
</evidence>
<organism evidence="6 7">
    <name type="scientific">Rhizobium alvei</name>
    <dbReference type="NCBI Taxonomy" id="1132659"/>
    <lineage>
        <taxon>Bacteria</taxon>
        <taxon>Pseudomonadati</taxon>
        <taxon>Pseudomonadota</taxon>
        <taxon>Alphaproteobacteria</taxon>
        <taxon>Hyphomicrobiales</taxon>
        <taxon>Rhizobiaceae</taxon>
        <taxon>Rhizobium/Agrobacterium group</taxon>
        <taxon>Rhizobium</taxon>
    </lineage>
</organism>
<dbReference type="Gene3D" id="2.40.30.170">
    <property type="match status" value="1"/>
</dbReference>
<feature type="chain" id="PRO_5047453465" evidence="3">
    <location>
        <begin position="19"/>
        <end position="359"/>
    </location>
</feature>
<protein>
    <submittedName>
        <fullName evidence="6">Efflux RND transporter periplasmic adaptor subunit</fullName>
    </submittedName>
</protein>
<dbReference type="PROSITE" id="PS51257">
    <property type="entry name" value="PROKAR_LIPOPROTEIN"/>
    <property type="match status" value="1"/>
</dbReference>
<feature type="domain" description="Multidrug resistance protein MdtA-like C-terminal permuted SH3" evidence="4">
    <location>
        <begin position="284"/>
        <end position="344"/>
    </location>
</feature>
<dbReference type="EMBL" id="JAUOZU010000017">
    <property type="protein sequence ID" value="MDO6966390.1"/>
    <property type="molecule type" value="Genomic_DNA"/>
</dbReference>
<dbReference type="InterPro" id="IPR058627">
    <property type="entry name" value="MdtA-like_C"/>
</dbReference>
<reference evidence="6" key="1">
    <citation type="journal article" date="2015" name="Int. J. Syst. Evol. Microbiol.">
        <title>Rhizobium alvei sp. nov., isolated from a freshwater river.</title>
        <authorList>
            <person name="Sheu S.Y."/>
            <person name="Huang H.W."/>
            <person name="Young C.C."/>
            <person name="Chen W.M."/>
        </authorList>
    </citation>
    <scope>NUCLEOTIDE SEQUENCE</scope>
    <source>
        <strain evidence="6">TNR-22</strain>
    </source>
</reference>
<dbReference type="InterPro" id="IPR006143">
    <property type="entry name" value="RND_pump_MFP"/>
</dbReference>
<evidence type="ECO:0000256" key="2">
    <source>
        <dbReference type="SAM" id="Coils"/>
    </source>
</evidence>
<evidence type="ECO:0000256" key="3">
    <source>
        <dbReference type="SAM" id="SignalP"/>
    </source>
</evidence>
<dbReference type="Gene3D" id="1.10.287.470">
    <property type="entry name" value="Helix hairpin bin"/>
    <property type="match status" value="1"/>
</dbReference>
<keyword evidence="3" id="KW-0732">Signal</keyword>
<dbReference type="Pfam" id="PF25967">
    <property type="entry name" value="RND-MFP_C"/>
    <property type="match status" value="1"/>
</dbReference>
<dbReference type="Proteomes" id="UP001174932">
    <property type="component" value="Unassembled WGS sequence"/>
</dbReference>
<comment type="similarity">
    <text evidence="1">Belongs to the membrane fusion protein (MFP) (TC 8.A.1) family.</text>
</comment>
<dbReference type="PANTHER" id="PTHR30469">
    <property type="entry name" value="MULTIDRUG RESISTANCE PROTEIN MDTA"/>
    <property type="match status" value="1"/>
</dbReference>
<dbReference type="Pfam" id="PF25973">
    <property type="entry name" value="BSH_CzcB"/>
    <property type="match status" value="1"/>
</dbReference>
<comment type="caution">
    <text evidence="6">The sequence shown here is derived from an EMBL/GenBank/DDBJ whole genome shotgun (WGS) entry which is preliminary data.</text>
</comment>
<keyword evidence="7" id="KW-1185">Reference proteome</keyword>
<feature type="signal peptide" evidence="3">
    <location>
        <begin position="1"/>
        <end position="18"/>
    </location>
</feature>
<dbReference type="RefSeq" id="WP_304378311.1">
    <property type="nucleotide sequence ID" value="NZ_JAUOZU010000017.1"/>
</dbReference>
<evidence type="ECO:0000313" key="7">
    <source>
        <dbReference type="Proteomes" id="UP001174932"/>
    </source>
</evidence>
<name>A0ABT8YRP0_9HYPH</name>
<accession>A0ABT8YRP0</accession>
<dbReference type="SUPFAM" id="SSF111369">
    <property type="entry name" value="HlyD-like secretion proteins"/>
    <property type="match status" value="1"/>
</dbReference>
<dbReference type="Gene3D" id="2.40.420.20">
    <property type="match status" value="1"/>
</dbReference>
<reference evidence="6" key="2">
    <citation type="submission" date="2023-07" db="EMBL/GenBank/DDBJ databases">
        <authorList>
            <person name="Shen H."/>
        </authorList>
    </citation>
    <scope>NUCLEOTIDE SEQUENCE</scope>
    <source>
        <strain evidence="6">TNR-22</strain>
    </source>
</reference>
<dbReference type="NCBIfam" id="TIGR01730">
    <property type="entry name" value="RND_mfp"/>
    <property type="match status" value="1"/>
</dbReference>
<feature type="coiled-coil region" evidence="2">
    <location>
        <begin position="92"/>
        <end position="126"/>
    </location>
</feature>
<dbReference type="Gene3D" id="2.40.50.100">
    <property type="match status" value="1"/>
</dbReference>